<sequence length="271" mass="31515">MDELQVILKDLYLVFGLNLSIFDLAGHLVTSYPVSNSAFCHLVKSNSKVLELCKNCDREAFDYVKKNGSIYIYRCHLGLYEACVPLYTYGIHSGFFMMGQTLTDTDYDRNHIKRKAKEYIDDDSTIDEAIEQISFHTKEQILAFADVVNIVAEYITLTNRLEAKSKKLFLEVRKYLINNYSQNITIDWLCDYFYVSRATLINNFKSEYGITVHKFLLDYRLKKSMEMLKNSKKSVQDIALECGFSDANYFSKVFKKKYNSSPSNIKKLYSK</sequence>
<evidence type="ECO:0000313" key="6">
    <source>
        <dbReference type="Proteomes" id="UP000261032"/>
    </source>
</evidence>
<reference evidence="5 6" key="1">
    <citation type="submission" date="2018-08" db="EMBL/GenBank/DDBJ databases">
        <title>A genome reference for cultivated species of the human gut microbiota.</title>
        <authorList>
            <person name="Zou Y."/>
            <person name="Xue W."/>
            <person name="Luo G."/>
        </authorList>
    </citation>
    <scope>NUCLEOTIDE SEQUENCE [LARGE SCALE GENOMIC DNA]</scope>
    <source>
        <strain evidence="5 6">OM06-4</strain>
    </source>
</reference>
<evidence type="ECO:0000259" key="4">
    <source>
        <dbReference type="PROSITE" id="PS01124"/>
    </source>
</evidence>
<dbReference type="SMART" id="SM00342">
    <property type="entry name" value="HTH_ARAC"/>
    <property type="match status" value="1"/>
</dbReference>
<dbReference type="InterPro" id="IPR020449">
    <property type="entry name" value="Tscrpt_reg_AraC-type_HTH"/>
</dbReference>
<dbReference type="PANTHER" id="PTHR43280:SF2">
    <property type="entry name" value="HTH-TYPE TRANSCRIPTIONAL REGULATOR EXSA"/>
    <property type="match status" value="1"/>
</dbReference>
<dbReference type="GO" id="GO:0043565">
    <property type="term" value="F:sequence-specific DNA binding"/>
    <property type="evidence" value="ECO:0007669"/>
    <property type="project" value="InterPro"/>
</dbReference>
<dbReference type="InterPro" id="IPR018060">
    <property type="entry name" value="HTH_AraC"/>
</dbReference>
<gene>
    <name evidence="5" type="ORF">DXB93_16285</name>
</gene>
<dbReference type="Proteomes" id="UP000261032">
    <property type="component" value="Unassembled WGS sequence"/>
</dbReference>
<keyword evidence="1" id="KW-0805">Transcription regulation</keyword>
<dbReference type="Pfam" id="PF10114">
    <property type="entry name" value="PocR"/>
    <property type="match status" value="1"/>
</dbReference>
<dbReference type="InterPro" id="IPR009057">
    <property type="entry name" value="Homeodomain-like_sf"/>
</dbReference>
<dbReference type="PROSITE" id="PS01124">
    <property type="entry name" value="HTH_ARAC_FAMILY_2"/>
    <property type="match status" value="1"/>
</dbReference>
<dbReference type="Gene3D" id="1.10.10.60">
    <property type="entry name" value="Homeodomain-like"/>
    <property type="match status" value="2"/>
</dbReference>
<dbReference type="SUPFAM" id="SSF46689">
    <property type="entry name" value="Homeodomain-like"/>
    <property type="match status" value="2"/>
</dbReference>
<evidence type="ECO:0000256" key="1">
    <source>
        <dbReference type="ARBA" id="ARBA00023015"/>
    </source>
</evidence>
<evidence type="ECO:0000313" key="5">
    <source>
        <dbReference type="EMBL" id="RGD79323.1"/>
    </source>
</evidence>
<dbReference type="PROSITE" id="PS00041">
    <property type="entry name" value="HTH_ARAC_FAMILY_1"/>
    <property type="match status" value="1"/>
</dbReference>
<evidence type="ECO:0000256" key="3">
    <source>
        <dbReference type="ARBA" id="ARBA00023163"/>
    </source>
</evidence>
<dbReference type="InterPro" id="IPR018771">
    <property type="entry name" value="PocR_dom"/>
</dbReference>
<feature type="domain" description="HTH araC/xylS-type" evidence="4">
    <location>
        <begin position="170"/>
        <end position="268"/>
    </location>
</feature>
<proteinExistence type="predicted"/>
<comment type="caution">
    <text evidence="5">The sequence shown here is derived from an EMBL/GenBank/DDBJ whole genome shotgun (WGS) entry which is preliminary data.</text>
</comment>
<dbReference type="AlphaFoldDB" id="A0A3E3EAK5"/>
<dbReference type="RefSeq" id="WP_117582474.1">
    <property type="nucleotide sequence ID" value="NZ_QUSL01000037.1"/>
</dbReference>
<dbReference type="PANTHER" id="PTHR43280">
    <property type="entry name" value="ARAC-FAMILY TRANSCRIPTIONAL REGULATOR"/>
    <property type="match status" value="1"/>
</dbReference>
<name>A0A3E3EAK5_9FIRM</name>
<accession>A0A3E3EAK5</accession>
<organism evidence="5 6">
    <name type="scientific">Thomasclavelia ramosa</name>
    <dbReference type="NCBI Taxonomy" id="1547"/>
    <lineage>
        <taxon>Bacteria</taxon>
        <taxon>Bacillati</taxon>
        <taxon>Bacillota</taxon>
        <taxon>Erysipelotrichia</taxon>
        <taxon>Erysipelotrichales</taxon>
        <taxon>Coprobacillaceae</taxon>
        <taxon>Thomasclavelia</taxon>
    </lineage>
</organism>
<keyword evidence="2" id="KW-0238">DNA-binding</keyword>
<dbReference type="InterPro" id="IPR018062">
    <property type="entry name" value="HTH_AraC-typ_CS"/>
</dbReference>
<evidence type="ECO:0000256" key="2">
    <source>
        <dbReference type="ARBA" id="ARBA00023125"/>
    </source>
</evidence>
<dbReference type="PRINTS" id="PR00032">
    <property type="entry name" value="HTHARAC"/>
</dbReference>
<dbReference type="Pfam" id="PF12833">
    <property type="entry name" value="HTH_18"/>
    <property type="match status" value="1"/>
</dbReference>
<protein>
    <submittedName>
        <fullName evidence="5">Helix-turn-helix domain-containing protein</fullName>
    </submittedName>
</protein>
<dbReference type="GO" id="GO:0003700">
    <property type="term" value="F:DNA-binding transcription factor activity"/>
    <property type="evidence" value="ECO:0007669"/>
    <property type="project" value="InterPro"/>
</dbReference>
<keyword evidence="3" id="KW-0804">Transcription</keyword>
<dbReference type="EMBL" id="QUSL01000037">
    <property type="protein sequence ID" value="RGD79323.1"/>
    <property type="molecule type" value="Genomic_DNA"/>
</dbReference>